<feature type="domain" description="HTH marR-type" evidence="4">
    <location>
        <begin position="40"/>
        <end position="86"/>
    </location>
</feature>
<dbReference type="Pfam" id="PF12802">
    <property type="entry name" value="MarR_2"/>
    <property type="match status" value="1"/>
</dbReference>
<keyword evidence="2" id="KW-0238">DNA-binding</keyword>
<dbReference type="Gene3D" id="1.10.10.10">
    <property type="entry name" value="Winged helix-like DNA-binding domain superfamily/Winged helix DNA-binding domain"/>
    <property type="match status" value="1"/>
</dbReference>
<dbReference type="SUPFAM" id="SSF46785">
    <property type="entry name" value="Winged helix' DNA-binding domain"/>
    <property type="match status" value="1"/>
</dbReference>
<dbReference type="EMBL" id="BMCP01000002">
    <property type="protein sequence ID" value="GGE41601.1"/>
    <property type="molecule type" value="Genomic_DNA"/>
</dbReference>
<dbReference type="GO" id="GO:0003677">
    <property type="term" value="F:DNA binding"/>
    <property type="evidence" value="ECO:0007669"/>
    <property type="project" value="UniProtKB-KW"/>
</dbReference>
<evidence type="ECO:0000256" key="2">
    <source>
        <dbReference type="ARBA" id="ARBA00023125"/>
    </source>
</evidence>
<evidence type="ECO:0000313" key="5">
    <source>
        <dbReference type="EMBL" id="GGE41601.1"/>
    </source>
</evidence>
<comment type="caution">
    <text evidence="5">The sequence shown here is derived from an EMBL/GenBank/DDBJ whole genome shotgun (WGS) entry which is preliminary data.</text>
</comment>
<dbReference type="AlphaFoldDB" id="A0A8J2YH83"/>
<accession>A0A8J2YH83</accession>
<dbReference type="InterPro" id="IPR036390">
    <property type="entry name" value="WH_DNA-bd_sf"/>
</dbReference>
<reference evidence="5" key="2">
    <citation type="submission" date="2020-09" db="EMBL/GenBank/DDBJ databases">
        <authorList>
            <person name="Sun Q."/>
            <person name="Sedlacek I."/>
        </authorList>
    </citation>
    <scope>NUCLEOTIDE SEQUENCE</scope>
    <source>
        <strain evidence="5">CCM 7684</strain>
    </source>
</reference>
<evidence type="ECO:0000313" key="6">
    <source>
        <dbReference type="Proteomes" id="UP000602745"/>
    </source>
</evidence>
<reference evidence="5" key="1">
    <citation type="journal article" date="2014" name="Int. J. Syst. Evol. Microbiol.">
        <title>Complete genome sequence of Corynebacterium casei LMG S-19264T (=DSM 44701T), isolated from a smear-ripened cheese.</title>
        <authorList>
            <consortium name="US DOE Joint Genome Institute (JGI-PGF)"/>
            <person name="Walter F."/>
            <person name="Albersmeier A."/>
            <person name="Kalinowski J."/>
            <person name="Ruckert C."/>
        </authorList>
    </citation>
    <scope>NUCLEOTIDE SEQUENCE</scope>
    <source>
        <strain evidence="5">CCM 7684</strain>
    </source>
</reference>
<dbReference type="CDD" id="cd00090">
    <property type="entry name" value="HTH_ARSR"/>
    <property type="match status" value="1"/>
</dbReference>
<dbReference type="InterPro" id="IPR000835">
    <property type="entry name" value="HTH_MarR-typ"/>
</dbReference>
<dbReference type="InterPro" id="IPR052362">
    <property type="entry name" value="HTH-GbsR_regulator"/>
</dbReference>
<keyword evidence="6" id="KW-1185">Reference proteome</keyword>
<organism evidence="5 6">
    <name type="scientific">Agaricicola taiwanensis</name>
    <dbReference type="NCBI Taxonomy" id="591372"/>
    <lineage>
        <taxon>Bacteria</taxon>
        <taxon>Pseudomonadati</taxon>
        <taxon>Pseudomonadota</taxon>
        <taxon>Alphaproteobacteria</taxon>
        <taxon>Rhodobacterales</taxon>
        <taxon>Paracoccaceae</taxon>
        <taxon>Agaricicola</taxon>
    </lineage>
</organism>
<dbReference type="Proteomes" id="UP000602745">
    <property type="component" value="Unassembled WGS sequence"/>
</dbReference>
<name>A0A8J2YH83_9RHOB</name>
<evidence type="ECO:0000256" key="3">
    <source>
        <dbReference type="ARBA" id="ARBA00023163"/>
    </source>
</evidence>
<evidence type="ECO:0000259" key="4">
    <source>
        <dbReference type="Pfam" id="PF12802"/>
    </source>
</evidence>
<protein>
    <recommendedName>
        <fullName evidence="4">HTH marR-type domain-containing protein</fullName>
    </recommendedName>
</protein>
<proteinExistence type="predicted"/>
<dbReference type="InterPro" id="IPR011991">
    <property type="entry name" value="ArsR-like_HTH"/>
</dbReference>
<keyword evidence="3" id="KW-0804">Transcription</keyword>
<sequence>MLCMLDAHSNETAVSEFIEEMGILTQADDLPRIAGRIVGLLVIAEHPLSFSDIATSLQVSRASISTNARLLMEIGVIERVAISGDRQDYYRLAPSCHLLLLRRIITRVERMREAVSAAGAALAKDKPAVKARLDGLSQFYSATCKSLIELCEQSEDLINRTTTSS</sequence>
<dbReference type="GO" id="GO:0006355">
    <property type="term" value="P:regulation of DNA-templated transcription"/>
    <property type="evidence" value="ECO:0007669"/>
    <property type="project" value="UniProtKB-ARBA"/>
</dbReference>
<dbReference type="PANTHER" id="PTHR38465:SF2">
    <property type="entry name" value="HTH-TYPE TRANSCRIPTIONAL REGULATOR MMPR5"/>
    <property type="match status" value="1"/>
</dbReference>
<evidence type="ECO:0000256" key="1">
    <source>
        <dbReference type="ARBA" id="ARBA00023015"/>
    </source>
</evidence>
<gene>
    <name evidence="5" type="ORF">GCM10007276_18710</name>
</gene>
<keyword evidence="1" id="KW-0805">Transcription regulation</keyword>
<dbReference type="InterPro" id="IPR036388">
    <property type="entry name" value="WH-like_DNA-bd_sf"/>
</dbReference>
<dbReference type="PANTHER" id="PTHR38465">
    <property type="entry name" value="HTH-TYPE TRANSCRIPTIONAL REGULATOR MJ1563-RELATED"/>
    <property type="match status" value="1"/>
</dbReference>